<keyword evidence="6" id="KW-0407">Ion channel</keyword>
<reference evidence="8 9" key="1">
    <citation type="submission" date="2016-03" db="EMBL/GenBank/DDBJ databases">
        <title>Cyphomyrmex costatus WGS genome.</title>
        <authorList>
            <person name="Nygaard S."/>
            <person name="Hu H."/>
            <person name="Boomsma J."/>
            <person name="Zhang G."/>
        </authorList>
    </citation>
    <scope>NUCLEOTIDE SEQUENCE [LARGE SCALE GENOMIC DNA]</scope>
    <source>
        <strain evidence="8">MS0001</strain>
        <tissue evidence="8">Whole body</tissue>
    </source>
</reference>
<keyword evidence="6" id="KW-0406">Ion transport</keyword>
<feature type="compositionally biased region" description="Low complexity" evidence="7">
    <location>
        <begin position="615"/>
        <end position="626"/>
    </location>
</feature>
<comment type="similarity">
    <text evidence="5 6">Belongs to the anion channel-forming bestrophin (TC 1.A.46) family. Calcium-sensitive chloride channel subfamily.</text>
</comment>
<sequence length="710" mass="80963">MTVSYQYQVASSTSGGFTRLLLMWRGSLYKLIYRELLLFLLAFGILSALYRHVFTATQRREFEQVVIYCDTLIKLIPLSFVLGFYVSYVAQRWWKQYTAIPWPDKVMHLVALYITGNDDYSRMLRRALMRYLNLSLILVLRSISSAVKRRFPTLDHVVDSGFMTTLELQLYQSVPSVEFNTYWIPCTWFINLLKEARKTHRISDAQGLKLIMEEFNEFRTKCGLLWSYDWVSIPLVYTQVVTLATYSFFAVAVIGRQYIEGVEKQFQLKIDKYVPIFTILQFFFFMGLLKVAEQLINPFGDDDEDFELNWLIDRHTKVSYLGVDTLMNRCPPLVKDIYYDSEDVSLPYTEAAAAYKKKTYRGSVANMMVPEEKQMMFLPGILEEEEECTTILTPRTSTASLTNPNDNPVNEMRQISGSPSTSAKMAHNCSETVMQLDGQEQLPVETEQRRVIVEAVRKFSLLTKNSASRTAKPFFPVLTKTPKPMLRPWPSATNIPHPVQTSSISTPAIPTSTVVEIEGPWAKDSFKNLHRRPSVGDSEGRPSVSSQGEKNQEGVVNSAFAEERVDNISDIYDTEEGNNDGSWSGLSHQSRCTRVFCQQPFASETIDMSIISGKSISHSSTKSSPKYLITRRDRSISNSRKKKGTLRSRLSGTPSNRRKTTDSIPTVDTILSQTWSSPNLSNLEEQAKTTQSVKVELSCKQEEDQEDSKL</sequence>
<feature type="transmembrane region" description="Helical" evidence="6">
    <location>
        <begin position="235"/>
        <end position="254"/>
    </location>
</feature>
<feature type="transmembrane region" description="Helical" evidence="6">
    <location>
        <begin position="274"/>
        <end position="292"/>
    </location>
</feature>
<accession>A0A195CSJ6</accession>
<keyword evidence="6" id="KW-0813">Transport</keyword>
<dbReference type="KEGG" id="ccoa:108773737"/>
<evidence type="ECO:0000256" key="7">
    <source>
        <dbReference type="SAM" id="MobiDB-lite"/>
    </source>
</evidence>
<evidence type="ECO:0000256" key="3">
    <source>
        <dbReference type="ARBA" id="ARBA00022989"/>
    </source>
</evidence>
<evidence type="ECO:0000256" key="5">
    <source>
        <dbReference type="ARBA" id="ARBA00034769"/>
    </source>
</evidence>
<keyword evidence="6" id="KW-1003">Cell membrane</keyword>
<dbReference type="PANTHER" id="PTHR10736:SF0">
    <property type="entry name" value="BESTROPHIN HOMOLOG"/>
    <property type="match status" value="1"/>
</dbReference>
<feature type="transmembrane region" description="Helical" evidence="6">
    <location>
        <begin position="65"/>
        <end position="86"/>
    </location>
</feature>
<evidence type="ECO:0000313" key="8">
    <source>
        <dbReference type="EMBL" id="KYN03084.1"/>
    </source>
</evidence>
<dbReference type="AlphaFoldDB" id="A0A195CSJ6"/>
<dbReference type="GO" id="GO:0005254">
    <property type="term" value="F:chloride channel activity"/>
    <property type="evidence" value="ECO:0007669"/>
    <property type="project" value="UniProtKB-KW"/>
</dbReference>
<feature type="transmembrane region" description="Helical" evidence="6">
    <location>
        <begin position="36"/>
        <end position="53"/>
    </location>
</feature>
<protein>
    <recommendedName>
        <fullName evidence="6">Bestrophin homolog</fullName>
    </recommendedName>
</protein>
<evidence type="ECO:0000313" key="9">
    <source>
        <dbReference type="Proteomes" id="UP000078542"/>
    </source>
</evidence>
<evidence type="ECO:0000256" key="2">
    <source>
        <dbReference type="ARBA" id="ARBA00022692"/>
    </source>
</evidence>
<evidence type="ECO:0000256" key="6">
    <source>
        <dbReference type="RuleBase" id="RU363126"/>
    </source>
</evidence>
<keyword evidence="3 6" id="KW-1133">Transmembrane helix</keyword>
<dbReference type="EMBL" id="KQ977394">
    <property type="protein sequence ID" value="KYN03084.1"/>
    <property type="molecule type" value="Genomic_DNA"/>
</dbReference>
<dbReference type="GO" id="GO:0005886">
    <property type="term" value="C:plasma membrane"/>
    <property type="evidence" value="ECO:0007669"/>
    <property type="project" value="UniProtKB-SubCell"/>
</dbReference>
<evidence type="ECO:0000256" key="4">
    <source>
        <dbReference type="ARBA" id="ARBA00023136"/>
    </source>
</evidence>
<dbReference type="GO" id="GO:0034707">
    <property type="term" value="C:chloride channel complex"/>
    <property type="evidence" value="ECO:0007669"/>
    <property type="project" value="UniProtKB-KW"/>
</dbReference>
<feature type="region of interest" description="Disordered" evidence="7">
    <location>
        <begin position="615"/>
        <end position="670"/>
    </location>
</feature>
<organism evidence="8 9">
    <name type="scientific">Cyphomyrmex costatus</name>
    <dbReference type="NCBI Taxonomy" id="456900"/>
    <lineage>
        <taxon>Eukaryota</taxon>
        <taxon>Metazoa</taxon>
        <taxon>Ecdysozoa</taxon>
        <taxon>Arthropoda</taxon>
        <taxon>Hexapoda</taxon>
        <taxon>Insecta</taxon>
        <taxon>Pterygota</taxon>
        <taxon>Neoptera</taxon>
        <taxon>Endopterygota</taxon>
        <taxon>Hymenoptera</taxon>
        <taxon>Apocrita</taxon>
        <taxon>Aculeata</taxon>
        <taxon>Formicoidea</taxon>
        <taxon>Formicidae</taxon>
        <taxon>Myrmicinae</taxon>
        <taxon>Cyphomyrmex</taxon>
    </lineage>
</organism>
<evidence type="ECO:0000256" key="1">
    <source>
        <dbReference type="ARBA" id="ARBA00004370"/>
    </source>
</evidence>
<proteinExistence type="inferred from homology"/>
<gene>
    <name evidence="8" type="ORF">ALC62_06179</name>
</gene>
<dbReference type="Proteomes" id="UP000078542">
    <property type="component" value="Unassembled WGS sequence"/>
</dbReference>
<keyword evidence="6" id="KW-0869">Chloride channel</keyword>
<keyword evidence="9" id="KW-1185">Reference proteome</keyword>
<feature type="region of interest" description="Disordered" evidence="7">
    <location>
        <begin position="525"/>
        <end position="559"/>
    </location>
</feature>
<name>A0A195CSJ6_9HYME</name>
<comment type="subcellular location">
    <subcellularLocation>
        <location evidence="6">Cell membrane</location>
        <topology evidence="6">Multi-pass membrane protein</topology>
    </subcellularLocation>
    <subcellularLocation>
        <location evidence="1">Membrane</location>
    </subcellularLocation>
</comment>
<keyword evidence="4 6" id="KW-0472">Membrane</keyword>
<dbReference type="Pfam" id="PF01062">
    <property type="entry name" value="Bestrophin"/>
    <property type="match status" value="1"/>
</dbReference>
<keyword evidence="6" id="KW-0868">Chloride</keyword>
<dbReference type="InterPro" id="IPR021134">
    <property type="entry name" value="Bestrophin-like"/>
</dbReference>
<dbReference type="PANTHER" id="PTHR10736">
    <property type="entry name" value="BESTROPHIN"/>
    <property type="match status" value="1"/>
</dbReference>
<dbReference type="InterPro" id="IPR000615">
    <property type="entry name" value="Bestrophin"/>
</dbReference>
<comment type="function">
    <text evidence="6">Forms chloride channels.</text>
</comment>
<keyword evidence="2 6" id="KW-0812">Transmembrane</keyword>
<dbReference type="OrthoDB" id="201595at2759"/>